<dbReference type="Gene3D" id="6.10.250.3150">
    <property type="match status" value="1"/>
</dbReference>
<dbReference type="Pfam" id="PF24568">
    <property type="entry name" value="CC_PcsB"/>
    <property type="match status" value="1"/>
</dbReference>
<evidence type="ECO:0000313" key="6">
    <source>
        <dbReference type="EMBL" id="WYJ90658.1"/>
    </source>
</evidence>
<dbReference type="OrthoDB" id="9813368at2"/>
<feature type="chain" id="PRO_5013258355" evidence="3">
    <location>
        <begin position="28"/>
        <end position="431"/>
    </location>
</feature>
<feature type="coiled-coil region" evidence="2">
    <location>
        <begin position="168"/>
        <end position="248"/>
    </location>
</feature>
<evidence type="ECO:0000313" key="7">
    <source>
        <dbReference type="Proteomes" id="UP000195141"/>
    </source>
</evidence>
<dbReference type="AlphaFoldDB" id="A0A242K469"/>
<sequence length="431" mass="46486">MKKNLLSTLMVCSMVLTAVSLPVTVNATDYDTQIKEQDQKIDELKSKEAEAEAELAKIEAELETTADKIEELSETKEVLTEEIKALYNEISDLNVRIQKRDVQMQKQARDVQVSGNGTSYLEVLLNSESISDALTKVQGLTTLVNANNDLLEQQTDDKTTVEEKTKVVEGQISALEKAEDDLKEKQDSLDTLKIQQEIAKNDLEAQRATEEGKKSEYISQKEAAEKKLADEQAAQKKKQEEAERIAQEILAANKTTNAIEEDGRTTTIVTPEQSPSTGGSNGMDVSIPESAGEVSSAKQAAISAALADVGNSYPTGWGAQGECLVSVRRWLNAGGINFAVGGPHSGYSASGATQVSLSEIKPGDVIQYENIYTPEGWIGGVHTVLIVGVSNGTLHIVEANNPGGSGYVSTTKGWTPAPPANFRAVVWRFPG</sequence>
<feature type="signal peptide" evidence="3">
    <location>
        <begin position="1"/>
        <end position="27"/>
    </location>
</feature>
<evidence type="ECO:0000313" key="5">
    <source>
        <dbReference type="EMBL" id="OTP14320.1"/>
    </source>
</evidence>
<evidence type="ECO:0000256" key="1">
    <source>
        <dbReference type="ARBA" id="ARBA00022729"/>
    </source>
</evidence>
<keyword evidence="7" id="KW-1185">Reference proteome</keyword>
<keyword evidence="2" id="KW-0175">Coiled coil</keyword>
<evidence type="ECO:0000256" key="2">
    <source>
        <dbReference type="SAM" id="Coils"/>
    </source>
</evidence>
<dbReference type="EMBL" id="NGMM01000004">
    <property type="protein sequence ID" value="OTP14320.1"/>
    <property type="molecule type" value="Genomic_DNA"/>
</dbReference>
<proteinExistence type="predicted"/>
<reference evidence="6" key="2">
    <citation type="submission" date="2017-05" db="EMBL/GenBank/DDBJ databases">
        <authorList>
            <consortium name="The Broad Institute Genomics Platform"/>
            <consortium name="The Broad Institute Genomic Center for Infectious Diseases"/>
            <person name="Earl A."/>
            <person name="Manson A."/>
            <person name="Schwartman J."/>
            <person name="Gilmore M."/>
            <person name="Abouelleil A."/>
            <person name="Cao P."/>
            <person name="Chapman S."/>
            <person name="Cusick C."/>
            <person name="Shea T."/>
            <person name="Young S."/>
            <person name="Neafsey D."/>
            <person name="Nusbaum C."/>
            <person name="Birren B."/>
        </authorList>
    </citation>
    <scope>NUCLEOTIDE SEQUENCE</scope>
    <source>
        <strain evidence="6">9E7_DIV0242</strain>
    </source>
</reference>
<reference evidence="6" key="3">
    <citation type="submission" date="2024-03" db="EMBL/GenBank/DDBJ databases">
        <title>The Genome Sequence of Enterococcus sp. DIV0242b.</title>
        <authorList>
            <consortium name="The Broad Institute Genomics Platform"/>
            <consortium name="The Broad Institute Microbial Omics Core"/>
            <consortium name="The Broad Institute Genomic Center for Infectious Diseases"/>
            <person name="Earl A."/>
            <person name="Manson A."/>
            <person name="Gilmore M."/>
            <person name="Schwartman J."/>
            <person name="Shea T."/>
            <person name="Abouelleil A."/>
            <person name="Cao P."/>
            <person name="Chapman S."/>
            <person name="Cusick C."/>
            <person name="Young S."/>
            <person name="Neafsey D."/>
            <person name="Nusbaum C."/>
            <person name="Birren B."/>
        </authorList>
    </citation>
    <scope>NUCLEOTIDE SEQUENCE</scope>
    <source>
        <strain evidence="6">9E7_DIV0242</strain>
    </source>
</reference>
<protein>
    <submittedName>
        <fullName evidence="6">Peptidoglycan DL-endopeptidase CwlO</fullName>
    </submittedName>
</protein>
<organism evidence="5">
    <name type="scientific">Candidatus Enterococcus clewellii</name>
    <dbReference type="NCBI Taxonomy" id="1834193"/>
    <lineage>
        <taxon>Bacteria</taxon>
        <taxon>Bacillati</taxon>
        <taxon>Bacillota</taxon>
        <taxon>Bacilli</taxon>
        <taxon>Lactobacillales</taxon>
        <taxon>Enterococcaceae</taxon>
        <taxon>Enterococcus</taxon>
    </lineage>
</organism>
<name>A0A242K469_9ENTE</name>
<feature type="coiled-coil region" evidence="2">
    <location>
        <begin position="27"/>
        <end position="96"/>
    </location>
</feature>
<evidence type="ECO:0000256" key="3">
    <source>
        <dbReference type="SAM" id="SignalP"/>
    </source>
</evidence>
<feature type="domain" description="Peptidoglycan hydrolase PcsB coiled-coil" evidence="4">
    <location>
        <begin position="90"/>
        <end position="164"/>
    </location>
</feature>
<gene>
    <name evidence="6" type="ORF">A5888_002415</name>
    <name evidence="5" type="ORF">A5888_002421</name>
</gene>
<dbReference type="EMBL" id="CP147247">
    <property type="protein sequence ID" value="WYJ90658.1"/>
    <property type="molecule type" value="Genomic_DNA"/>
</dbReference>
<accession>A0A242K469</accession>
<evidence type="ECO:0000259" key="4">
    <source>
        <dbReference type="Pfam" id="PF24568"/>
    </source>
</evidence>
<dbReference type="Proteomes" id="UP000195141">
    <property type="component" value="Chromosome"/>
</dbReference>
<dbReference type="InterPro" id="IPR057309">
    <property type="entry name" value="PcsB_CC"/>
</dbReference>
<keyword evidence="1 3" id="KW-0732">Signal</keyword>
<reference evidence="5" key="1">
    <citation type="submission" date="2017-05" db="EMBL/GenBank/DDBJ databases">
        <title>The Genome Sequence of Enterococcus sp. 9E7_DIV0242.</title>
        <authorList>
            <consortium name="The Broad Institute Genomics Platform"/>
            <consortium name="The Broad Institute Genomic Center for Infectious Diseases"/>
            <person name="Earl A."/>
            <person name="Manson A."/>
            <person name="Schwartman J."/>
            <person name="Gilmore M."/>
            <person name="Abouelleil A."/>
            <person name="Cao P."/>
            <person name="Chapman S."/>
            <person name="Cusick C."/>
            <person name="Shea T."/>
            <person name="Young S."/>
            <person name="Neafsey D."/>
            <person name="Nusbaum C."/>
            <person name="Birren B."/>
        </authorList>
    </citation>
    <scope>NUCLEOTIDE SEQUENCE [LARGE SCALE GENOMIC DNA]</scope>
    <source>
        <strain evidence="5">9E7_DIV0242</strain>
    </source>
</reference>